<dbReference type="Proteomes" id="UP000326364">
    <property type="component" value="Unassembled WGS sequence"/>
</dbReference>
<dbReference type="EMBL" id="VYQB01000010">
    <property type="protein sequence ID" value="KAA9015312.1"/>
    <property type="molecule type" value="Genomic_DNA"/>
</dbReference>
<keyword evidence="2" id="KW-0378">Hydrolase</keyword>
<evidence type="ECO:0000313" key="2">
    <source>
        <dbReference type="EMBL" id="KAA9029276.1"/>
    </source>
</evidence>
<dbReference type="AlphaFoldDB" id="A0A5J5I2X0"/>
<gene>
    <name evidence="2" type="ORF">F4U95_12155</name>
    <name evidence="1" type="ORF">F4U96_13985</name>
</gene>
<dbReference type="RefSeq" id="WP_120251099.1">
    <property type="nucleotide sequence ID" value="NZ_JBNNIY010000008.1"/>
</dbReference>
<dbReference type="EMBL" id="VYQA01000008">
    <property type="protein sequence ID" value="KAA9029276.1"/>
    <property type="molecule type" value="Genomic_DNA"/>
</dbReference>
<reference evidence="3 4" key="1">
    <citation type="submission" date="2019-09" db="EMBL/GenBank/DDBJ databases">
        <authorList>
            <person name="Feng G."/>
        </authorList>
    </citation>
    <scope>NUCLEOTIDE SEQUENCE [LARGE SCALE GENOMIC DNA]</scope>
    <source>
        <strain evidence="2 3">KACC 19283</strain>
        <strain evidence="1 4">KACC 19284</strain>
    </source>
</reference>
<sequence length="218" mass="24519">MTRPLIITDCDEVLLHMVVPFRQWLDETHDVHFDMQERGFAEALRHKDSGVVVERELVWALLLGFFETEMHRQTPIAGAIEALHRLSAIADIVVLTNITERHQQPRADQLATHGLHLPVHWNQGGKGRALAKIVADRQPSVALFVDDLAEHHHSVAIHAPGVWRLHLVGEPEMAEYVEDAAYAHARIDNWAAAENWITDKLAQGPAPIDMHNNQGVLS</sequence>
<evidence type="ECO:0000313" key="1">
    <source>
        <dbReference type="EMBL" id="KAA9015312.1"/>
    </source>
</evidence>
<evidence type="ECO:0000313" key="3">
    <source>
        <dbReference type="Proteomes" id="UP000325933"/>
    </source>
</evidence>
<dbReference type="GO" id="GO:0016787">
    <property type="term" value="F:hydrolase activity"/>
    <property type="evidence" value="ECO:0007669"/>
    <property type="project" value="UniProtKB-KW"/>
</dbReference>
<dbReference type="SUPFAM" id="SSF56784">
    <property type="entry name" value="HAD-like"/>
    <property type="match status" value="1"/>
</dbReference>
<accession>A0A5J5I2X0</accession>
<keyword evidence="4" id="KW-1185">Reference proteome</keyword>
<evidence type="ECO:0000313" key="4">
    <source>
        <dbReference type="Proteomes" id="UP000326364"/>
    </source>
</evidence>
<protein>
    <submittedName>
        <fullName evidence="2">HAD family hydrolase</fullName>
    </submittedName>
</protein>
<comment type="caution">
    <text evidence="2">The sequence shown here is derived from an EMBL/GenBank/DDBJ whole genome shotgun (WGS) entry which is preliminary data.</text>
</comment>
<dbReference type="Proteomes" id="UP000325933">
    <property type="component" value="Unassembled WGS sequence"/>
</dbReference>
<dbReference type="InterPro" id="IPR036412">
    <property type="entry name" value="HAD-like_sf"/>
</dbReference>
<organism evidence="2 3">
    <name type="scientific">Sphingobium limneticum</name>
    <dbReference type="NCBI Taxonomy" id="1007511"/>
    <lineage>
        <taxon>Bacteria</taxon>
        <taxon>Pseudomonadati</taxon>
        <taxon>Pseudomonadota</taxon>
        <taxon>Alphaproteobacteria</taxon>
        <taxon>Sphingomonadales</taxon>
        <taxon>Sphingomonadaceae</taxon>
        <taxon>Sphingobium</taxon>
    </lineage>
</organism>
<name>A0A5J5I2X0_9SPHN</name>
<proteinExistence type="predicted"/>